<dbReference type="Proteomes" id="UP000006671">
    <property type="component" value="Unassembled WGS sequence"/>
</dbReference>
<proteinExistence type="predicted"/>
<dbReference type="GeneID" id="8848965"/>
<feature type="compositionally biased region" description="Polar residues" evidence="2">
    <location>
        <begin position="1"/>
        <end position="12"/>
    </location>
</feature>
<feature type="region of interest" description="Disordered" evidence="2">
    <location>
        <begin position="36"/>
        <end position="170"/>
    </location>
</feature>
<feature type="compositionally biased region" description="Acidic residues" evidence="2">
    <location>
        <begin position="635"/>
        <end position="652"/>
    </location>
</feature>
<evidence type="ECO:0000313" key="4">
    <source>
        <dbReference type="Proteomes" id="UP000006671"/>
    </source>
</evidence>
<feature type="region of interest" description="Disordered" evidence="2">
    <location>
        <begin position="1"/>
        <end position="23"/>
    </location>
</feature>
<keyword evidence="1" id="KW-0175">Coiled coil</keyword>
<feature type="coiled-coil region" evidence="1">
    <location>
        <begin position="1190"/>
        <end position="1218"/>
    </location>
</feature>
<feature type="region of interest" description="Disordered" evidence="2">
    <location>
        <begin position="588"/>
        <end position="652"/>
    </location>
</feature>
<sequence length="1255" mass="144902">MTRPSPLNLSSISDREKMDPYPTISQHYQKGLAVRTPSSVASFRTQQTRPQSSDLLSGRVSPFLLHKKGGQNGRMRASEDRAPSPSPSAVREQLNKYKESTSPIIKKQFEAKNKSMMENTEDESSIRTNNSSFFDDKRSLPLLKGKQEKKKRSQSPKSARGFPTNFEDEFSTDYMDTPRIGNLSKPQKLLTSYDDEKYQIKILIVNDSSRSTTKYQPKSNMLRDIMDQTDLDIPMTDKITKTEYEKLERRVSEELAHLSTTLLPGQLKKLKKKRLTELLRSRQTKSEKMMQGLSRIDILLQDYETAQNNNSEVEFLSVDDISDLVFKEQVDRVGVINQSRDRIAEVTKDLDQRYSSRTNILKGIMSWIRSYDEDGDILTEDKEEMQEIEGMLDFQNENVLEPLGNVQENIGLTLERLKSIFEEYKIMRFSLLDFNAETFKDEEKRKSFLKKITEKFKKIETDIGDSITDLDGANSAVVSLKTKLKDKEKFITALVERDKRHVEFYAKLKDRYNEQQGMLKGILSRLKLPEVKNIIDIGFILTGRRGLSDEELDLDSIERQINEGFTEDEELLKPNYEILKATAAYQDMDTSDDEEIQQRNRKKKKKNNADLSDSSDIEEGDTKKTKKKKDGTVNADEDLDDDFDTSSLEFDMDDYEDEMREAETKRTDISHVWMLDNCYNYELDKKEFPYIPGSVDLEKFTPAELKLYLTADGLFKTVKRMENDRMRSQDFDANELQRLIDMEEAHYMKEEDQEHQSKMAASVIEKLTEEIDRLKSILVEKGVDSSSLVNPDLGKTVKDFHVMKTQQEEKHAMLSKMLKEEYSNQHAQHYSNQTQNNGKQPSGVQHNINSSNLNPVTGNNNQGSYPTDYGGFEAKRPNRGRYGSMIGQAPDNRQDNLELRGMDNERRKWLMDKERAEADLLKLNTEIKKLRVAKAKMNKGDPSQQTGEGDATGMGIEEGGTSSFDVSNISLFKGATEEFKPTSEILREIEDIYDSDELKYIINIILMEADRLIDYIYYMHKKIRKFLSFLNFFTNMKGPNNSKYSEEEFLADWINLNKKIDKSIKAKKSKNGAESPCNSPRSSPISPKRRGAGVSHREAVRDQLNFLIEETEDESKTKRNPSKLSKSITALMMKIYNTVKQYRYKVKVKGLEESSHGSNSPVKRDRNYKSASQPFVPKPPKESRPAQIKVSAMTRMLKHQEEAKKRWEEKKMRILQEELAKGQMFYNVKTSGTGAQQIQKHLYQLWQMMGKHQEI</sequence>
<accession>D2V755</accession>
<feature type="region of interest" description="Disordered" evidence="2">
    <location>
        <begin position="1065"/>
        <end position="1097"/>
    </location>
</feature>
<evidence type="ECO:0000256" key="2">
    <source>
        <dbReference type="SAM" id="MobiDB-lite"/>
    </source>
</evidence>
<dbReference type="AlphaFoldDB" id="D2V755"/>
<organism evidence="4">
    <name type="scientific">Naegleria gruberi</name>
    <name type="common">Amoeba</name>
    <dbReference type="NCBI Taxonomy" id="5762"/>
    <lineage>
        <taxon>Eukaryota</taxon>
        <taxon>Discoba</taxon>
        <taxon>Heterolobosea</taxon>
        <taxon>Tetramitia</taxon>
        <taxon>Eutetramitia</taxon>
        <taxon>Vahlkampfiidae</taxon>
        <taxon>Naegleria</taxon>
    </lineage>
</organism>
<dbReference type="InParanoid" id="D2V755"/>
<feature type="region of interest" description="Disordered" evidence="2">
    <location>
        <begin position="934"/>
        <end position="957"/>
    </location>
</feature>
<gene>
    <name evidence="3" type="ORF">NAEGRDRAFT_64675</name>
</gene>
<feature type="compositionally biased region" description="Polar residues" evidence="2">
    <location>
        <begin position="824"/>
        <end position="865"/>
    </location>
</feature>
<name>D2V755_NAEGR</name>
<evidence type="ECO:0000256" key="1">
    <source>
        <dbReference type="SAM" id="Coils"/>
    </source>
</evidence>
<feature type="compositionally biased region" description="Polar residues" evidence="2">
    <location>
        <begin position="36"/>
        <end position="55"/>
    </location>
</feature>
<protein>
    <submittedName>
        <fullName evidence="3">Predicted protein</fullName>
    </submittedName>
</protein>
<dbReference type="RefSeq" id="XP_002679945.1">
    <property type="nucleotide sequence ID" value="XM_002679899.1"/>
</dbReference>
<evidence type="ECO:0000313" key="3">
    <source>
        <dbReference type="EMBL" id="EFC47201.1"/>
    </source>
</evidence>
<dbReference type="KEGG" id="ngr:NAEGRDRAFT_64675"/>
<dbReference type="OrthoDB" id="10257079at2759"/>
<feature type="region of interest" description="Disordered" evidence="2">
    <location>
        <begin position="1151"/>
        <end position="1187"/>
    </location>
</feature>
<dbReference type="EMBL" id="GG738855">
    <property type="protein sequence ID" value="EFC47201.1"/>
    <property type="molecule type" value="Genomic_DNA"/>
</dbReference>
<dbReference type="OMA" id="ERRKWLM"/>
<keyword evidence="4" id="KW-1185">Reference proteome</keyword>
<dbReference type="VEuPathDB" id="AmoebaDB:NAEGRDRAFT_64675"/>
<reference evidence="3 4" key="1">
    <citation type="journal article" date="2010" name="Cell">
        <title>The genome of Naegleria gruberi illuminates early eukaryotic versatility.</title>
        <authorList>
            <person name="Fritz-Laylin L.K."/>
            <person name="Prochnik S.E."/>
            <person name="Ginger M.L."/>
            <person name="Dacks J.B."/>
            <person name="Carpenter M.L."/>
            <person name="Field M.C."/>
            <person name="Kuo A."/>
            <person name="Paredez A."/>
            <person name="Chapman J."/>
            <person name="Pham J."/>
            <person name="Shu S."/>
            <person name="Neupane R."/>
            <person name="Cipriano M."/>
            <person name="Mancuso J."/>
            <person name="Tu H."/>
            <person name="Salamov A."/>
            <person name="Lindquist E."/>
            <person name="Shapiro H."/>
            <person name="Lucas S."/>
            <person name="Grigoriev I.V."/>
            <person name="Cande W.Z."/>
            <person name="Fulton C."/>
            <person name="Rokhsar D.S."/>
            <person name="Dawson S.C."/>
        </authorList>
    </citation>
    <scope>NUCLEOTIDE SEQUENCE [LARGE SCALE GENOMIC DNA]</scope>
    <source>
        <strain evidence="3 4">NEG-M</strain>
    </source>
</reference>
<feature type="region of interest" description="Disordered" evidence="2">
    <location>
        <begin position="823"/>
        <end position="896"/>
    </location>
</feature>